<dbReference type="AlphaFoldDB" id="A0A644WHX4"/>
<organism evidence="1">
    <name type="scientific">bioreactor metagenome</name>
    <dbReference type="NCBI Taxonomy" id="1076179"/>
    <lineage>
        <taxon>unclassified sequences</taxon>
        <taxon>metagenomes</taxon>
        <taxon>ecological metagenomes</taxon>
    </lineage>
</organism>
<accession>A0A644WHX4</accession>
<protein>
    <submittedName>
        <fullName evidence="1">Uncharacterized protein</fullName>
    </submittedName>
</protein>
<comment type="caution">
    <text evidence="1">The sequence shown here is derived from an EMBL/GenBank/DDBJ whole genome shotgun (WGS) entry which is preliminary data.</text>
</comment>
<proteinExistence type="predicted"/>
<dbReference type="EMBL" id="VSSQ01000956">
    <property type="protein sequence ID" value="MPM03476.1"/>
    <property type="molecule type" value="Genomic_DNA"/>
</dbReference>
<evidence type="ECO:0000313" key="1">
    <source>
        <dbReference type="EMBL" id="MPM03476.1"/>
    </source>
</evidence>
<name>A0A644WHX4_9ZZZZ</name>
<gene>
    <name evidence="1" type="ORF">SDC9_49743</name>
</gene>
<reference evidence="1" key="1">
    <citation type="submission" date="2019-08" db="EMBL/GenBank/DDBJ databases">
        <authorList>
            <person name="Kucharzyk K."/>
            <person name="Murdoch R.W."/>
            <person name="Higgins S."/>
            <person name="Loffler F."/>
        </authorList>
    </citation>
    <scope>NUCLEOTIDE SEQUENCE</scope>
</reference>
<sequence length="185" mass="19619">MIAACLENLRSDGLDLLLVLHVPDDPVDPAGDELHVVFAEAAGGGRRSADPDAARDEGTLGVKGNGVLVHRDPRPVEGCFRCLSRHALGREVHENQVVVRSPGDKMIVEGQEFPGEGFRVGHHLFLVFPEGRLQGLPEGHGLRRDNVHERAALHAGEDVLVDDLGIFGGGHDHAAPGTPEGLVGG</sequence>